<gene>
    <name evidence="2" type="ORF">QLX08_004057</name>
</gene>
<sequence>MFRDIKRDAFHRSHPLVPAMNASTTPVSCLALPPYLPPHTYKSTHPYQPDNHPPRQLAELAYSTRATLSPPSSPRPNGYTPNLQLSQSHRYPTEHAIYYTLGHRQPDTPLRDAFAQG</sequence>
<comment type="caution">
    <text evidence="2">The sequence shown here is derived from an EMBL/GenBank/DDBJ whole genome shotgun (WGS) entry which is preliminary data.</text>
</comment>
<reference evidence="2 3" key="1">
    <citation type="submission" date="2024-05" db="EMBL/GenBank/DDBJ databases">
        <title>The nuclear and mitochondrial genome assemblies of Tetragonisca angustula (Apidae: Meliponini), a tiny yet remarkable pollinator in the Neotropics.</title>
        <authorList>
            <person name="Ferrari R."/>
            <person name="Ricardo P.C."/>
            <person name="Dias F.C."/>
            <person name="Araujo N.S."/>
            <person name="Soares D.O."/>
            <person name="Zhou Q.-S."/>
            <person name="Zhu C.-D."/>
            <person name="Coutinho L."/>
            <person name="Airas M.C."/>
            <person name="Batista T.M."/>
        </authorList>
    </citation>
    <scope>NUCLEOTIDE SEQUENCE [LARGE SCALE GENOMIC DNA]</scope>
    <source>
        <strain evidence="2">ASF017062</strain>
        <tissue evidence="2">Abdomen</tissue>
    </source>
</reference>
<name>A0AAW1A6J2_9HYME</name>
<keyword evidence="3" id="KW-1185">Reference proteome</keyword>
<evidence type="ECO:0000313" key="2">
    <source>
        <dbReference type="EMBL" id="KAK9304631.1"/>
    </source>
</evidence>
<dbReference type="AlphaFoldDB" id="A0AAW1A6J2"/>
<feature type="region of interest" description="Disordered" evidence="1">
    <location>
        <begin position="66"/>
        <end position="87"/>
    </location>
</feature>
<evidence type="ECO:0000256" key="1">
    <source>
        <dbReference type="SAM" id="MobiDB-lite"/>
    </source>
</evidence>
<protein>
    <submittedName>
        <fullName evidence="2">Uncharacterized protein</fullName>
    </submittedName>
</protein>
<evidence type="ECO:0000313" key="3">
    <source>
        <dbReference type="Proteomes" id="UP001432146"/>
    </source>
</evidence>
<accession>A0AAW1A6J2</accession>
<dbReference type="EMBL" id="JAWNGG020000061">
    <property type="protein sequence ID" value="KAK9304631.1"/>
    <property type="molecule type" value="Genomic_DNA"/>
</dbReference>
<proteinExistence type="predicted"/>
<organism evidence="2 3">
    <name type="scientific">Tetragonisca angustula</name>
    <dbReference type="NCBI Taxonomy" id="166442"/>
    <lineage>
        <taxon>Eukaryota</taxon>
        <taxon>Metazoa</taxon>
        <taxon>Ecdysozoa</taxon>
        <taxon>Arthropoda</taxon>
        <taxon>Hexapoda</taxon>
        <taxon>Insecta</taxon>
        <taxon>Pterygota</taxon>
        <taxon>Neoptera</taxon>
        <taxon>Endopterygota</taxon>
        <taxon>Hymenoptera</taxon>
        <taxon>Apocrita</taxon>
        <taxon>Aculeata</taxon>
        <taxon>Apoidea</taxon>
        <taxon>Anthophila</taxon>
        <taxon>Apidae</taxon>
        <taxon>Tetragonisca</taxon>
    </lineage>
</organism>
<dbReference type="Proteomes" id="UP001432146">
    <property type="component" value="Unassembled WGS sequence"/>
</dbReference>